<accession>F6ELG4</accession>
<dbReference type="STRING" id="443218.AS9A_1765"/>
<name>F6ELG4_HOYSD</name>
<evidence type="ECO:0000313" key="2">
    <source>
        <dbReference type="EMBL" id="AEF40214.1"/>
    </source>
</evidence>
<keyword evidence="3" id="KW-1185">Reference proteome</keyword>
<dbReference type="RefSeq" id="WP_013806563.1">
    <property type="nucleotide sequence ID" value="NC_015564.1"/>
</dbReference>
<dbReference type="HOGENOM" id="CLU_065796_0_0_11"/>
<dbReference type="AlphaFoldDB" id="F6ELG4"/>
<dbReference type="EMBL" id="CP002786">
    <property type="protein sequence ID" value="AEF40214.1"/>
    <property type="molecule type" value="Genomic_DNA"/>
</dbReference>
<reference evidence="2 3" key="1">
    <citation type="journal article" date="2011" name="J. Bacteriol.">
        <title>Complete genome sequence of Amycolicicoccus subflavus DQS3-9A1T, an actinomycete isolated from crude oil-polluted soil.</title>
        <authorList>
            <person name="Cai M."/>
            <person name="Chen W.M."/>
            <person name="Nie Y."/>
            <person name="Chi C.Q."/>
            <person name="Wang Y.N."/>
            <person name="Tang Y.Q."/>
            <person name="Li G.Y."/>
            <person name="Wu X.L."/>
        </authorList>
    </citation>
    <scope>NUCLEOTIDE SEQUENCE [LARGE SCALE GENOMIC DNA]</scope>
    <source>
        <strain evidence="3">DSM 45089 / DQS3-9A1</strain>
    </source>
</reference>
<protein>
    <submittedName>
        <fullName evidence="2">Polyphosphate glucokinase</fullName>
    </submittedName>
</protein>
<sequence>MHTEPQTPSADSPPPRLGLGVDIGGSGVKGAVVNLETGVLATERIRIDTPQPATPGAVAATVAAIVKEFDWDGPVGVTVPAVVKHGVTYSAANIDPTWIGTDARALFTAELDGRKVTVLNDADAAGLAEQKFGSGRDENGLVILLTFGTGIGSALLYNGILIPNSELGHLEVGGKKAEHRAAASVRERNDLSWTDWAAEVSTVLSTYDALFSPDLFIAGGGVSKKSDKWIPLLTTQTRIIPAQLRNTAGIVGGAVAAYSD</sequence>
<keyword evidence="2" id="KW-0808">Transferase</keyword>
<dbReference type="PANTHER" id="PTHR18964">
    <property type="entry name" value="ROK (REPRESSOR, ORF, KINASE) FAMILY"/>
    <property type="match status" value="1"/>
</dbReference>
<dbReference type="CDD" id="cd24058">
    <property type="entry name" value="ASKHA_NBD_ROK_PPGK"/>
    <property type="match status" value="1"/>
</dbReference>
<dbReference type="InterPro" id="IPR000600">
    <property type="entry name" value="ROK"/>
</dbReference>
<dbReference type="eggNOG" id="COG1940">
    <property type="taxonomic scope" value="Bacteria"/>
</dbReference>
<dbReference type="GO" id="GO:0016301">
    <property type="term" value="F:kinase activity"/>
    <property type="evidence" value="ECO:0007669"/>
    <property type="project" value="UniProtKB-KW"/>
</dbReference>
<proteinExistence type="inferred from homology"/>
<dbReference type="NCBIfam" id="NF045942">
    <property type="entry name" value="PolPhglucPhase"/>
    <property type="match status" value="1"/>
</dbReference>
<keyword evidence="2" id="KW-0418">Kinase</keyword>
<dbReference type="Gene3D" id="3.30.420.40">
    <property type="match status" value="2"/>
</dbReference>
<dbReference type="SUPFAM" id="SSF53067">
    <property type="entry name" value="Actin-like ATPase domain"/>
    <property type="match status" value="1"/>
</dbReference>
<dbReference type="PANTHER" id="PTHR18964:SF146">
    <property type="entry name" value="POLYPHOSPHATE GLUCOKINASE"/>
    <property type="match status" value="1"/>
</dbReference>
<evidence type="ECO:0000256" key="1">
    <source>
        <dbReference type="ARBA" id="ARBA00006479"/>
    </source>
</evidence>
<dbReference type="Pfam" id="PF00480">
    <property type="entry name" value="ROK"/>
    <property type="match status" value="1"/>
</dbReference>
<dbReference type="InterPro" id="IPR043129">
    <property type="entry name" value="ATPase_NBD"/>
</dbReference>
<comment type="similarity">
    <text evidence="1">Belongs to the ROK (NagC/XylR) family.</text>
</comment>
<dbReference type="Proteomes" id="UP000009235">
    <property type="component" value="Chromosome"/>
</dbReference>
<evidence type="ECO:0000313" key="3">
    <source>
        <dbReference type="Proteomes" id="UP000009235"/>
    </source>
</evidence>
<dbReference type="KEGG" id="asd:AS9A_1765"/>
<dbReference type="OrthoDB" id="849313at2"/>
<organism evidence="2 3">
    <name type="scientific">Hoyosella subflava (strain DSM 45089 / JCM 17490 / NBRC 109087 / DQS3-9A1)</name>
    <name type="common">Amycolicicoccus subflavus</name>
    <dbReference type="NCBI Taxonomy" id="443218"/>
    <lineage>
        <taxon>Bacteria</taxon>
        <taxon>Bacillati</taxon>
        <taxon>Actinomycetota</taxon>
        <taxon>Actinomycetes</taxon>
        <taxon>Mycobacteriales</taxon>
        <taxon>Hoyosellaceae</taxon>
        <taxon>Hoyosella</taxon>
    </lineage>
</organism>
<gene>
    <name evidence="2" type="ordered locus">AS9A_1765</name>
</gene>